<evidence type="ECO:0000313" key="3">
    <source>
        <dbReference type="Proteomes" id="UP000266723"/>
    </source>
</evidence>
<reference evidence="2 3" key="3">
    <citation type="journal article" date="2020" name="BMC Genomics">
        <title>Intraspecific diversification of the crop wild relative Brassica cretica Lam. using demographic model selection.</title>
        <authorList>
            <person name="Kioukis A."/>
            <person name="Michalopoulou V.A."/>
            <person name="Briers L."/>
            <person name="Pirintsos S."/>
            <person name="Studholme D.J."/>
            <person name="Pavlidis P."/>
            <person name="Sarris P.F."/>
        </authorList>
    </citation>
    <scope>NUCLEOTIDE SEQUENCE [LARGE SCALE GENOMIC DNA]</scope>
    <source>
        <strain evidence="3">cv. PFS-1207/04</strain>
        <strain evidence="2">PFS-1207/04</strain>
    </source>
</reference>
<accession>A0A3N6TKZ0</accession>
<protein>
    <submittedName>
        <fullName evidence="1">Uncharacterized protein</fullName>
    </submittedName>
</protein>
<dbReference type="EMBL" id="QGKY02001925">
    <property type="protein sequence ID" value="KAF2549445.1"/>
    <property type="molecule type" value="Genomic_DNA"/>
</dbReference>
<name>A0A3N6TKZ0_BRACR</name>
<keyword evidence="3" id="KW-1185">Reference proteome</keyword>
<gene>
    <name evidence="2" type="ORF">DY000_02049816</name>
    <name evidence="1" type="ORF">F2Q70_00022905</name>
</gene>
<evidence type="ECO:0000313" key="1">
    <source>
        <dbReference type="EMBL" id="KAF2549445.1"/>
    </source>
</evidence>
<dbReference type="EMBL" id="QGKV02000297">
    <property type="protein sequence ID" value="KAF3610440.1"/>
    <property type="molecule type" value="Genomic_DNA"/>
</dbReference>
<organism evidence="1">
    <name type="scientific">Brassica cretica</name>
    <name type="common">Mustard</name>
    <dbReference type="NCBI Taxonomy" id="69181"/>
    <lineage>
        <taxon>Eukaryota</taxon>
        <taxon>Viridiplantae</taxon>
        <taxon>Streptophyta</taxon>
        <taxon>Embryophyta</taxon>
        <taxon>Tracheophyta</taxon>
        <taxon>Spermatophyta</taxon>
        <taxon>Magnoliopsida</taxon>
        <taxon>eudicotyledons</taxon>
        <taxon>Gunneridae</taxon>
        <taxon>Pentapetalae</taxon>
        <taxon>rosids</taxon>
        <taxon>malvids</taxon>
        <taxon>Brassicales</taxon>
        <taxon>Brassicaceae</taxon>
        <taxon>Brassiceae</taxon>
        <taxon>Brassica</taxon>
    </lineage>
</organism>
<evidence type="ECO:0000313" key="2">
    <source>
        <dbReference type="EMBL" id="KAF3610440.1"/>
    </source>
</evidence>
<dbReference type="Proteomes" id="UP000266723">
    <property type="component" value="Unassembled WGS sequence"/>
</dbReference>
<reference evidence="1" key="1">
    <citation type="submission" date="2019-12" db="EMBL/GenBank/DDBJ databases">
        <title>Genome sequencing and annotation of Brassica cretica.</title>
        <authorList>
            <person name="Studholme D.J."/>
            <person name="Sarris P.F."/>
        </authorList>
    </citation>
    <scope>NUCLEOTIDE SEQUENCE</scope>
    <source>
        <strain evidence="1">PFS-102/07</strain>
        <tissue evidence="1">Leaf</tissue>
    </source>
</reference>
<dbReference type="AlphaFoldDB" id="A0A3N6TKZ0"/>
<reference evidence="2" key="2">
    <citation type="submission" date="2019-12" db="EMBL/GenBank/DDBJ databases">
        <authorList>
            <person name="Studholme D.J."/>
            <person name="Sarris P."/>
        </authorList>
    </citation>
    <scope>NUCLEOTIDE SEQUENCE</scope>
    <source>
        <strain evidence="2">PFS-1207/04</strain>
        <tissue evidence="2">Leaf</tissue>
    </source>
</reference>
<proteinExistence type="predicted"/>
<sequence>MTERYPLAQLPGSPRLHLIFKISPTELDQTSIRSKEEFVANMAHERGSSSTVNLPQLAEPPSRFVRRLSHISKQYETSVQFIQRECP</sequence>
<comment type="caution">
    <text evidence="1">The sequence shown here is derived from an EMBL/GenBank/DDBJ whole genome shotgun (WGS) entry which is preliminary data.</text>
</comment>